<dbReference type="RefSeq" id="WP_249868174.1">
    <property type="nucleotide sequence ID" value="NZ_JAMGBC010000001.1"/>
</dbReference>
<protein>
    <submittedName>
        <fullName evidence="3">DUF2807 domain-containing protein</fullName>
    </submittedName>
</protein>
<dbReference type="InterPro" id="IPR021255">
    <property type="entry name" value="DUF2807"/>
</dbReference>
<organism evidence="3 4">
    <name type="scientific">Sphingomonas anseongensis</name>
    <dbReference type="NCBI Taxonomy" id="2908207"/>
    <lineage>
        <taxon>Bacteria</taxon>
        <taxon>Pseudomonadati</taxon>
        <taxon>Pseudomonadota</taxon>
        <taxon>Alphaproteobacteria</taxon>
        <taxon>Sphingomonadales</taxon>
        <taxon>Sphingomonadaceae</taxon>
        <taxon>Sphingomonas</taxon>
    </lineage>
</organism>
<proteinExistence type="predicted"/>
<dbReference type="EMBL" id="JAMGBC010000001">
    <property type="protein sequence ID" value="MCL6679267.1"/>
    <property type="molecule type" value="Genomic_DNA"/>
</dbReference>
<dbReference type="Proteomes" id="UP001165343">
    <property type="component" value="Unassembled WGS sequence"/>
</dbReference>
<accession>A0ABT0RG62</accession>
<reference evidence="3" key="1">
    <citation type="submission" date="2022-05" db="EMBL/GenBank/DDBJ databases">
        <authorList>
            <person name="Jo J.-H."/>
            <person name="Im W.-T."/>
        </authorList>
    </citation>
    <scope>NUCLEOTIDE SEQUENCE</scope>
    <source>
        <strain evidence="3">RG327</strain>
    </source>
</reference>
<evidence type="ECO:0000313" key="3">
    <source>
        <dbReference type="EMBL" id="MCL6679267.1"/>
    </source>
</evidence>
<name>A0ABT0RG62_9SPHN</name>
<comment type="caution">
    <text evidence="3">The sequence shown here is derived from an EMBL/GenBank/DDBJ whole genome shotgun (WGS) entry which is preliminary data.</text>
</comment>
<keyword evidence="1" id="KW-0732">Signal</keyword>
<dbReference type="PROSITE" id="PS51257">
    <property type="entry name" value="PROKAR_LIPOPROTEIN"/>
    <property type="match status" value="1"/>
</dbReference>
<evidence type="ECO:0000259" key="2">
    <source>
        <dbReference type="Pfam" id="PF10988"/>
    </source>
</evidence>
<keyword evidence="4" id="KW-1185">Reference proteome</keyword>
<feature type="chain" id="PRO_5045130584" evidence="1">
    <location>
        <begin position="25"/>
        <end position="242"/>
    </location>
</feature>
<dbReference type="Gene3D" id="2.160.20.120">
    <property type="match status" value="1"/>
</dbReference>
<gene>
    <name evidence="3" type="ORF">LZ519_08090</name>
</gene>
<evidence type="ECO:0000313" key="4">
    <source>
        <dbReference type="Proteomes" id="UP001165343"/>
    </source>
</evidence>
<evidence type="ECO:0000256" key="1">
    <source>
        <dbReference type="SAM" id="SignalP"/>
    </source>
</evidence>
<dbReference type="Pfam" id="PF10988">
    <property type="entry name" value="DUF2807"/>
    <property type="match status" value="1"/>
</dbReference>
<dbReference type="PANTHER" id="PTHR39200:SF1">
    <property type="entry name" value="AUTO-TRANSPORTER ADHESIN HEAD GIN DOMAIN-CONTAINING PROTEIN-RELATED"/>
    <property type="match status" value="1"/>
</dbReference>
<feature type="domain" description="Putative auto-transporter adhesin head GIN" evidence="2">
    <location>
        <begin position="40"/>
        <end position="226"/>
    </location>
</feature>
<sequence>MRKTVLIGIAVAALAAAGCGQSRAEDGGPMTKRSYQVGGFERIQVAGPFDVQVRTGSAPSVSASGPSKLLDRLVVEVKGDRLVIHTKEHHGLFNWGSHSNGSATLQVTVPALSGADIAGSGGISVDKVKGDNFNGAVAGSGDLTIDSLDVQSLKLAIGGSGDIRAQSGQAAQADYSIAGSGGIDARGIRAAVAKASIAGSGSISGQATASADVNIMGSGDVTLTGGAKCTVSKMGSGNVNCS</sequence>
<feature type="signal peptide" evidence="1">
    <location>
        <begin position="1"/>
        <end position="24"/>
    </location>
</feature>
<dbReference type="PANTHER" id="PTHR39200">
    <property type="entry name" value="HYPOTHETICAL EXPORTED PROTEIN"/>
    <property type="match status" value="1"/>
</dbReference>